<reference evidence="2 3" key="1">
    <citation type="submission" date="2021-12" db="EMBL/GenBank/DDBJ databases">
        <title>Genome sequence of Kibdelosporangium philippinense ATCC 49844.</title>
        <authorList>
            <person name="Fedorov E.A."/>
            <person name="Omeragic M."/>
            <person name="Shalygina K.F."/>
            <person name="Maclea K.S."/>
        </authorList>
    </citation>
    <scope>NUCLEOTIDE SEQUENCE [LARGE SCALE GENOMIC DNA]</scope>
    <source>
        <strain evidence="2 3">ATCC 49844</strain>
    </source>
</reference>
<name>A0ABS8Z255_9PSEU</name>
<proteinExistence type="inferred from homology"/>
<evidence type="ECO:0008006" key="4">
    <source>
        <dbReference type="Google" id="ProtNLM"/>
    </source>
</evidence>
<accession>A0ABS8Z255</accession>
<dbReference type="InterPro" id="IPR035959">
    <property type="entry name" value="RutC-like_sf"/>
</dbReference>
<evidence type="ECO:0000313" key="2">
    <source>
        <dbReference type="EMBL" id="MCE7002016.1"/>
    </source>
</evidence>
<evidence type="ECO:0000256" key="1">
    <source>
        <dbReference type="ARBA" id="ARBA00010552"/>
    </source>
</evidence>
<keyword evidence="3" id="KW-1185">Reference proteome</keyword>
<dbReference type="Proteomes" id="UP001521150">
    <property type="component" value="Unassembled WGS sequence"/>
</dbReference>
<evidence type="ECO:0000313" key="3">
    <source>
        <dbReference type="Proteomes" id="UP001521150"/>
    </source>
</evidence>
<dbReference type="Gene3D" id="3.30.1330.40">
    <property type="entry name" value="RutC-like"/>
    <property type="match status" value="3"/>
</dbReference>
<dbReference type="PANTHER" id="PTHR11803">
    <property type="entry name" value="2-IMINOBUTANOATE/2-IMINOPROPANOATE DEAMINASE RIDA"/>
    <property type="match status" value="1"/>
</dbReference>
<dbReference type="EMBL" id="JAJVCN010000001">
    <property type="protein sequence ID" value="MCE7002016.1"/>
    <property type="molecule type" value="Genomic_DNA"/>
</dbReference>
<organism evidence="2 3">
    <name type="scientific">Kibdelosporangium philippinense</name>
    <dbReference type="NCBI Taxonomy" id="211113"/>
    <lineage>
        <taxon>Bacteria</taxon>
        <taxon>Bacillati</taxon>
        <taxon>Actinomycetota</taxon>
        <taxon>Actinomycetes</taxon>
        <taxon>Pseudonocardiales</taxon>
        <taxon>Pseudonocardiaceae</taxon>
        <taxon>Kibdelosporangium</taxon>
    </lineage>
</organism>
<dbReference type="InterPro" id="IPR006175">
    <property type="entry name" value="YjgF/YER057c/UK114"/>
</dbReference>
<sequence>MGKQETAGVTTSADGRARLIGPYSKIADTAADLVFIGGITPHLPSGALVRSFDQVAADGKSVWHNQMLIDVPEEPAAAQAYHIFDELGAVLGSYGLDIRSLARLRLFVAERENVAVINRVVRERLDGHRPAISVVLVSSSGLDEQVEVYLDAVAYTGASGVEYVDDGNGNTAARAGDYVFVPNTTGAEPLEIRSRLGQLPEHLAGLEFSTPKGAEVLHQSWTLFQRMDAALEAAGGGIEDVLKVNGWLADSMRNYGPAVLVRNALSEQNEKRLVASTGLSIGGLTEPGAHVGYESVAYSPRGHGGVKEVRLPQADIARFYVGAVQGGDLVFTSGEVPIDGADRRLIDHNTGLSDEGLRLSFGHVEKDTGMRARAWYVYQLHTEYLKAYELDLTDVIHQTVYLKDASEMATVERVGTMFFGSILPPTTFVPIIDTSPFREAAIEIEVVARQR</sequence>
<gene>
    <name evidence="2" type="ORF">LWC34_04100</name>
</gene>
<dbReference type="Pfam" id="PF01042">
    <property type="entry name" value="Ribonuc_L-PSP"/>
    <property type="match status" value="2"/>
</dbReference>
<comment type="caution">
    <text evidence="2">The sequence shown here is derived from an EMBL/GenBank/DDBJ whole genome shotgun (WGS) entry which is preliminary data.</text>
</comment>
<dbReference type="CDD" id="cd00448">
    <property type="entry name" value="YjgF_YER057c_UK114_family"/>
    <property type="match status" value="2"/>
</dbReference>
<protein>
    <recommendedName>
        <fullName evidence="4">Enamine deaminase RidA, house cleaning of reactive enamine intermediates, YjgF/YER057c/UK114 family</fullName>
    </recommendedName>
</protein>
<dbReference type="RefSeq" id="WP_233723055.1">
    <property type="nucleotide sequence ID" value="NZ_JAJVCN010000001.1"/>
</dbReference>
<dbReference type="PANTHER" id="PTHR11803:SF58">
    <property type="entry name" value="PROTEIN HMF1-RELATED"/>
    <property type="match status" value="1"/>
</dbReference>
<dbReference type="SUPFAM" id="SSF55298">
    <property type="entry name" value="YjgF-like"/>
    <property type="match status" value="3"/>
</dbReference>
<comment type="similarity">
    <text evidence="1">Belongs to the RutC family.</text>
</comment>